<evidence type="ECO:0000313" key="1">
    <source>
        <dbReference type="EMBL" id="GJT39430.1"/>
    </source>
</evidence>
<proteinExistence type="predicted"/>
<keyword evidence="2" id="KW-1185">Reference proteome</keyword>
<name>A0ABQ5DK80_9ASTR</name>
<comment type="caution">
    <text evidence="1">The sequence shown here is derived from an EMBL/GenBank/DDBJ whole genome shotgun (WGS) entry which is preliminary data.</text>
</comment>
<accession>A0ABQ5DK80</accession>
<gene>
    <name evidence="1" type="ORF">Tco_0939295</name>
</gene>
<reference evidence="1" key="2">
    <citation type="submission" date="2022-01" db="EMBL/GenBank/DDBJ databases">
        <authorList>
            <person name="Yamashiro T."/>
            <person name="Shiraishi A."/>
            <person name="Satake H."/>
            <person name="Nakayama K."/>
        </authorList>
    </citation>
    <scope>NUCLEOTIDE SEQUENCE</scope>
</reference>
<evidence type="ECO:0000313" key="2">
    <source>
        <dbReference type="Proteomes" id="UP001151760"/>
    </source>
</evidence>
<dbReference type="EMBL" id="BQNB010015385">
    <property type="protein sequence ID" value="GJT39430.1"/>
    <property type="molecule type" value="Genomic_DNA"/>
</dbReference>
<sequence length="131" mass="14212">MYGGSLQLLRKALAESSPSWSNIDEGNLELVPKDILVVSAKHLQTKVYKTYVDLYELVVLVSQLVKIIDTSAPSTKATTKGEKEFAAVNAARDVDGDVELKLICLAPWKATIPSPSIGNGFIHVSRKNSSL</sequence>
<reference evidence="1" key="1">
    <citation type="journal article" date="2022" name="Int. J. Mol. Sci.">
        <title>Draft Genome of Tanacetum Coccineum: Genomic Comparison of Closely Related Tanacetum-Family Plants.</title>
        <authorList>
            <person name="Yamashiro T."/>
            <person name="Shiraishi A."/>
            <person name="Nakayama K."/>
            <person name="Satake H."/>
        </authorList>
    </citation>
    <scope>NUCLEOTIDE SEQUENCE</scope>
</reference>
<dbReference type="Proteomes" id="UP001151760">
    <property type="component" value="Unassembled WGS sequence"/>
</dbReference>
<organism evidence="1 2">
    <name type="scientific">Tanacetum coccineum</name>
    <dbReference type="NCBI Taxonomy" id="301880"/>
    <lineage>
        <taxon>Eukaryota</taxon>
        <taxon>Viridiplantae</taxon>
        <taxon>Streptophyta</taxon>
        <taxon>Embryophyta</taxon>
        <taxon>Tracheophyta</taxon>
        <taxon>Spermatophyta</taxon>
        <taxon>Magnoliopsida</taxon>
        <taxon>eudicotyledons</taxon>
        <taxon>Gunneridae</taxon>
        <taxon>Pentapetalae</taxon>
        <taxon>asterids</taxon>
        <taxon>campanulids</taxon>
        <taxon>Asterales</taxon>
        <taxon>Asteraceae</taxon>
        <taxon>Asteroideae</taxon>
        <taxon>Anthemideae</taxon>
        <taxon>Anthemidinae</taxon>
        <taxon>Tanacetum</taxon>
    </lineage>
</organism>
<protein>
    <submittedName>
        <fullName evidence="1">Uncharacterized protein</fullName>
    </submittedName>
</protein>